<reference evidence="2" key="1">
    <citation type="submission" date="2022-01" db="EMBL/GenBank/DDBJ databases">
        <title>Genome Sequence Resource for Two Populations of Ditylenchus destructor, the Migratory Endoparasitic Phytonematode.</title>
        <authorList>
            <person name="Zhang H."/>
            <person name="Lin R."/>
            <person name="Xie B."/>
        </authorList>
    </citation>
    <scope>NUCLEOTIDE SEQUENCE</scope>
    <source>
        <strain evidence="2">BazhouSP</strain>
    </source>
</reference>
<dbReference type="AlphaFoldDB" id="A0AAD4QT60"/>
<dbReference type="InterPro" id="IPR007053">
    <property type="entry name" value="LRAT_dom"/>
</dbReference>
<evidence type="ECO:0000313" key="3">
    <source>
        <dbReference type="Proteomes" id="UP001201812"/>
    </source>
</evidence>
<name>A0AAD4QT60_9BILA</name>
<dbReference type="EMBL" id="JAKKPZ010000766">
    <property type="protein sequence ID" value="KAI1692443.1"/>
    <property type="molecule type" value="Genomic_DNA"/>
</dbReference>
<evidence type="ECO:0000259" key="1">
    <source>
        <dbReference type="Pfam" id="PF04970"/>
    </source>
</evidence>
<protein>
    <submittedName>
        <fullName evidence="2">Lecithin retinol acyltransferase domain-containing protein</fullName>
    </submittedName>
</protein>
<keyword evidence="3" id="KW-1185">Reference proteome</keyword>
<dbReference type="Gene3D" id="3.90.1720.10">
    <property type="entry name" value="endopeptidase domain like (from Nostoc punctiforme)"/>
    <property type="match status" value="1"/>
</dbReference>
<evidence type="ECO:0000313" key="2">
    <source>
        <dbReference type="EMBL" id="KAI1692443.1"/>
    </source>
</evidence>
<comment type="caution">
    <text evidence="2">The sequence shown here is derived from an EMBL/GenBank/DDBJ whole genome shotgun (WGS) entry which is preliminary data.</text>
</comment>
<dbReference type="GO" id="GO:0016746">
    <property type="term" value="F:acyltransferase activity"/>
    <property type="evidence" value="ECO:0007669"/>
    <property type="project" value="UniProtKB-KW"/>
</dbReference>
<feature type="domain" description="LRAT" evidence="1">
    <location>
        <begin position="242"/>
        <end position="358"/>
    </location>
</feature>
<dbReference type="Pfam" id="PF04970">
    <property type="entry name" value="LRAT"/>
    <property type="match status" value="1"/>
</dbReference>
<keyword evidence="2" id="KW-0012">Acyltransferase</keyword>
<gene>
    <name evidence="2" type="ORF">DdX_21248</name>
</gene>
<dbReference type="Proteomes" id="UP001201812">
    <property type="component" value="Unassembled WGS sequence"/>
</dbReference>
<sequence>MAGAKCALGFNFFPEWMFHRIHESVKIRAMLTNFIFDSSRKCKAQELVFSIFVNRYGSYRYPRRMLVDILIEDFLTLFDTVVQDTIPTVVIDGGRFTRSLKRDLEQDPDTNYLDLGSSIHNGGSLKRDLEQDPDTNYLDLGSSIHNGGPLGTRKQAHKYRAHWFAPSPVVQHETISGLHIKLPTHIIHIIWLLCSILKAIPAELICEYENEKQLPEQTKDYRPIAKSSDGLISDWHKKLELKPKPGDIIQYDEHQHAALYLGKDVGHIFGEEFKDYDVLFHMKENSQKQMYVKLHDWAKEKYINYPRIYNVLESKYSSFSVMEMAKRAKKWVGCKVTKYSYEKYNCEHLVHLIKHGKLESTIENDLKKFYEESNPEIFSLTREIGNGANQHPKTIVSQNAKFIEHFYELVPGKGGNPPTLKIANYPHLVLHFLAPYMNMMGDQLLQRALQGIKTQPVSKEPHIQSLLDKMEALWCAEAIKIAPPKTPVQLFQCGNNGTHFNIAALVLRDIVKVAKLALKDFLDFIKPMIDGNHDNEWLNEQRKTSDNPMLYMKRAAWMGDDHLYDAFKAKRCVEEKFLDKLWRSAEIKDTPPRPYEIEIVHFH</sequence>
<proteinExistence type="predicted"/>
<keyword evidence="2" id="KW-0808">Transferase</keyword>
<organism evidence="2 3">
    <name type="scientific">Ditylenchus destructor</name>
    <dbReference type="NCBI Taxonomy" id="166010"/>
    <lineage>
        <taxon>Eukaryota</taxon>
        <taxon>Metazoa</taxon>
        <taxon>Ecdysozoa</taxon>
        <taxon>Nematoda</taxon>
        <taxon>Chromadorea</taxon>
        <taxon>Rhabditida</taxon>
        <taxon>Tylenchina</taxon>
        <taxon>Tylenchomorpha</taxon>
        <taxon>Sphaerularioidea</taxon>
        <taxon>Anguinidae</taxon>
        <taxon>Anguininae</taxon>
        <taxon>Ditylenchus</taxon>
    </lineage>
</organism>
<accession>A0AAD4QT60</accession>